<dbReference type="AlphaFoldDB" id="A0A381UQL3"/>
<feature type="domain" description="Glycosyl transferase family 1" evidence="1">
    <location>
        <begin position="183"/>
        <end position="343"/>
    </location>
</feature>
<dbReference type="GO" id="GO:0016757">
    <property type="term" value="F:glycosyltransferase activity"/>
    <property type="evidence" value="ECO:0007669"/>
    <property type="project" value="InterPro"/>
</dbReference>
<reference evidence="3" key="1">
    <citation type="submission" date="2018-05" db="EMBL/GenBank/DDBJ databases">
        <authorList>
            <person name="Lanie J.A."/>
            <person name="Ng W.-L."/>
            <person name="Kazmierczak K.M."/>
            <person name="Andrzejewski T.M."/>
            <person name="Davidsen T.M."/>
            <person name="Wayne K.J."/>
            <person name="Tettelin H."/>
            <person name="Glass J.I."/>
            <person name="Rusch D."/>
            <person name="Podicherti R."/>
            <person name="Tsui H.-C.T."/>
            <person name="Winkler M.E."/>
        </authorList>
    </citation>
    <scope>NUCLEOTIDE SEQUENCE</scope>
</reference>
<dbReference type="Gene3D" id="3.40.50.2000">
    <property type="entry name" value="Glycogen Phosphorylase B"/>
    <property type="match status" value="2"/>
</dbReference>
<accession>A0A381UQL3</accession>
<evidence type="ECO:0000259" key="1">
    <source>
        <dbReference type="Pfam" id="PF00534"/>
    </source>
</evidence>
<gene>
    <name evidence="3" type="ORF">METZ01_LOCUS82481</name>
</gene>
<evidence type="ECO:0008006" key="4">
    <source>
        <dbReference type="Google" id="ProtNLM"/>
    </source>
</evidence>
<dbReference type="InterPro" id="IPR050194">
    <property type="entry name" value="Glycosyltransferase_grp1"/>
</dbReference>
<feature type="domain" description="Glycosyltransferase subfamily 4-like N-terminal" evidence="2">
    <location>
        <begin position="2"/>
        <end position="149"/>
    </location>
</feature>
<organism evidence="3">
    <name type="scientific">marine metagenome</name>
    <dbReference type="NCBI Taxonomy" id="408172"/>
    <lineage>
        <taxon>unclassified sequences</taxon>
        <taxon>metagenomes</taxon>
        <taxon>ecological metagenomes</taxon>
    </lineage>
</organism>
<dbReference type="PANTHER" id="PTHR45947:SF3">
    <property type="entry name" value="SULFOQUINOVOSYL TRANSFERASE SQD2"/>
    <property type="match status" value="1"/>
</dbReference>
<dbReference type="SUPFAM" id="SSF53756">
    <property type="entry name" value="UDP-Glycosyltransferase/glycogen phosphorylase"/>
    <property type="match status" value="1"/>
</dbReference>
<dbReference type="InterPro" id="IPR028098">
    <property type="entry name" value="Glyco_trans_4-like_N"/>
</dbReference>
<dbReference type="PANTHER" id="PTHR45947">
    <property type="entry name" value="SULFOQUINOVOSYL TRANSFERASE SQD2"/>
    <property type="match status" value="1"/>
</dbReference>
<protein>
    <recommendedName>
        <fullName evidence="4">Glycosyl transferase family 1 domain-containing protein</fullName>
    </recommendedName>
</protein>
<proteinExistence type="predicted"/>
<evidence type="ECO:0000259" key="2">
    <source>
        <dbReference type="Pfam" id="PF13477"/>
    </source>
</evidence>
<dbReference type="Pfam" id="PF00534">
    <property type="entry name" value="Glycos_transf_1"/>
    <property type="match status" value="1"/>
</dbReference>
<evidence type="ECO:0000313" key="3">
    <source>
        <dbReference type="EMBL" id="SVA29627.1"/>
    </source>
</evidence>
<sequence length="368" mass="41564">MKILFLADANSIHTIKWVESLHKHELNILVFSLFKPTDDVVQKYQNWGIPLISADLQSKIRNLRVPNISKLNYLTAFRLLKKTMNAFEPDIIHAHYASSYGVLGYLSKFKPFILSVWGSDVYDFPQKNQLNKWLLKKVIHSANTVCSTSEAMKAVIATQFDRFDVKVIPFGVDANVFAPASESPDQFTVGTIKSIEAHNGIDCLLDAANIIINEYHNTYIHFLIVGQGSLLGEMKQKTTDLGLDNYVKFAGYIPHEKIVEFHQKLSVFISVSTRESFGVAVLEAAACGVPAITSNVGGLPEVNQNNYTGYVIPPNDPEKLANSIFKLFKDKNLKDQMEENARDRVAKQFNWNKNVIQMVNVYQENEFL</sequence>
<dbReference type="Pfam" id="PF13477">
    <property type="entry name" value="Glyco_trans_4_2"/>
    <property type="match status" value="1"/>
</dbReference>
<name>A0A381UQL3_9ZZZZ</name>
<dbReference type="EMBL" id="UINC01006787">
    <property type="protein sequence ID" value="SVA29627.1"/>
    <property type="molecule type" value="Genomic_DNA"/>
</dbReference>
<dbReference type="InterPro" id="IPR001296">
    <property type="entry name" value="Glyco_trans_1"/>
</dbReference>